<dbReference type="Proteomes" id="UP000285636">
    <property type="component" value="Unassembled WGS sequence"/>
</dbReference>
<evidence type="ECO:0000313" key="3">
    <source>
        <dbReference type="Proteomes" id="UP000285636"/>
    </source>
</evidence>
<protein>
    <submittedName>
        <fullName evidence="2">Uncharacterized protein</fullName>
    </submittedName>
</protein>
<dbReference type="AlphaFoldDB" id="A0A423HB91"/>
<name>A0A423HB91_9PSED</name>
<evidence type="ECO:0000256" key="1">
    <source>
        <dbReference type="SAM" id="Coils"/>
    </source>
</evidence>
<organism evidence="2 3">
    <name type="scientific">Pseudomonas brassicacearum</name>
    <dbReference type="NCBI Taxonomy" id="930166"/>
    <lineage>
        <taxon>Bacteria</taxon>
        <taxon>Pseudomonadati</taxon>
        <taxon>Pseudomonadota</taxon>
        <taxon>Gammaproteobacteria</taxon>
        <taxon>Pseudomonadales</taxon>
        <taxon>Pseudomonadaceae</taxon>
        <taxon>Pseudomonas</taxon>
    </lineage>
</organism>
<evidence type="ECO:0000313" key="2">
    <source>
        <dbReference type="EMBL" id="RON10481.1"/>
    </source>
</evidence>
<keyword evidence="1" id="KW-0175">Coiled coil</keyword>
<reference evidence="2 3" key="1">
    <citation type="submission" date="2016-10" db="EMBL/GenBank/DDBJ databases">
        <title>Comparative genome analysis of multiple Pseudomonas spp. focuses on biocontrol and plant growth promoting traits.</title>
        <authorList>
            <person name="Tao X.-Y."/>
            <person name="Taylor C.G."/>
        </authorList>
    </citation>
    <scope>NUCLEOTIDE SEQUENCE [LARGE SCALE GENOMIC DNA]</scope>
    <source>
        <strain evidence="2 3">38D7</strain>
    </source>
</reference>
<comment type="caution">
    <text evidence="2">The sequence shown here is derived from an EMBL/GenBank/DDBJ whole genome shotgun (WGS) entry which is preliminary data.</text>
</comment>
<accession>A0A423HB91</accession>
<sequence length="85" mass="9973">MGMRDAYLLSFKARVQAWEAEIDRLERHTTALAAGRGLRVQERVLALRRQVRELKRRVRQLMEARGAAFEDLKHETERQAKALQD</sequence>
<gene>
    <name evidence="2" type="ORF">BK660_29995</name>
</gene>
<feature type="non-terminal residue" evidence="2">
    <location>
        <position position="85"/>
    </location>
</feature>
<proteinExistence type="predicted"/>
<feature type="coiled-coil region" evidence="1">
    <location>
        <begin position="8"/>
        <end position="64"/>
    </location>
</feature>
<dbReference type="EMBL" id="MOBK01000323">
    <property type="protein sequence ID" value="RON10481.1"/>
    <property type="molecule type" value="Genomic_DNA"/>
</dbReference>